<dbReference type="Gene3D" id="1.25.40.240">
    <property type="entry name" value="Ku, C-terminal domain"/>
    <property type="match status" value="1"/>
</dbReference>
<evidence type="ECO:0000313" key="14">
    <source>
        <dbReference type="Proteomes" id="UP000494106"/>
    </source>
</evidence>
<evidence type="ECO:0000256" key="7">
    <source>
        <dbReference type="ARBA" id="ARBA00022840"/>
    </source>
</evidence>
<dbReference type="OrthoDB" id="30826at2759"/>
<dbReference type="Gene3D" id="1.10.1600.10">
    <property type="match status" value="1"/>
</dbReference>
<dbReference type="Proteomes" id="UP000494106">
    <property type="component" value="Unassembled WGS sequence"/>
</dbReference>
<keyword evidence="8" id="KW-0238">DNA-binding</keyword>
<gene>
    <name evidence="13" type="ORF">APLA_LOCUS13862</name>
</gene>
<dbReference type="SUPFAM" id="SSF101420">
    <property type="entry name" value="C-terminal domain of Ku80"/>
    <property type="match status" value="1"/>
</dbReference>
<evidence type="ECO:0000256" key="11">
    <source>
        <dbReference type="ARBA" id="ARBA00023242"/>
    </source>
</evidence>
<comment type="caution">
    <text evidence="13">The sequence shown here is derived from an EMBL/GenBank/DDBJ whole genome shotgun (WGS) entry which is preliminary data.</text>
</comment>
<organism evidence="13 14">
    <name type="scientific">Arctia plantaginis</name>
    <name type="common">Wood tiger moth</name>
    <name type="synonym">Phalaena plantaginis</name>
    <dbReference type="NCBI Taxonomy" id="874455"/>
    <lineage>
        <taxon>Eukaryota</taxon>
        <taxon>Metazoa</taxon>
        <taxon>Ecdysozoa</taxon>
        <taxon>Arthropoda</taxon>
        <taxon>Hexapoda</taxon>
        <taxon>Insecta</taxon>
        <taxon>Pterygota</taxon>
        <taxon>Neoptera</taxon>
        <taxon>Endopterygota</taxon>
        <taxon>Lepidoptera</taxon>
        <taxon>Glossata</taxon>
        <taxon>Ditrysia</taxon>
        <taxon>Noctuoidea</taxon>
        <taxon>Erebidae</taxon>
        <taxon>Arctiinae</taxon>
        <taxon>Arctia</taxon>
    </lineage>
</organism>
<dbReference type="Pfam" id="PF03731">
    <property type="entry name" value="Ku_N"/>
    <property type="match status" value="1"/>
</dbReference>
<dbReference type="InterPro" id="IPR024193">
    <property type="entry name" value="Ku80"/>
</dbReference>
<evidence type="ECO:0000256" key="5">
    <source>
        <dbReference type="ARBA" id="ARBA00022801"/>
    </source>
</evidence>
<feature type="domain" description="Ku" evidence="12">
    <location>
        <begin position="273"/>
        <end position="411"/>
    </location>
</feature>
<dbReference type="InterPro" id="IPR036465">
    <property type="entry name" value="vWFA_dom_sf"/>
</dbReference>
<sequence length="709" mass="80741">MAQTQGTIIILDIGRNVSAPEEKNQKSFFVSARDCTSKIIERKILSEGKNVIAIFLLGSKKTLNNMAEQYDGAFKYIEMLTEFQTPTWQMIRNLPEKPSEKKGDWFDALLVAADFYKNGVSFIKFSSKKIILMTNFKKIPHFDRDSAEEAIKGFKEEGYEVDILGPDIYSDEHDKESIQLARQFVESTDGATATFEHTMQYLLFHRKRAIKAMPWNVDLSIGPNIKIPVSAYIRLKVEPVVKKWEKGVKDPMVNTTSTSEALVKIREFINPDNQKVEHTDTIAGYHYGQKIVPFSECDKDMLYKSGEKCLSLYGFTNANNIQWQNLNGDGLQYVFGRKGDKKAQEAIKCLVVCLHELNLVGIVRKVHNNNNAPKMFALLPVIDTKFVCLSMIALNYKEDIKQMSFPSTNLKKYQCTDEQVNAFVDLIKAMDLTKAYDDTFDDAEAFPIAECYSPSAQYVLDCIAFRAMNPDKPLPKPRREIMDLFEIPPMLAKNAKEPINKIKTLFTLNKVESKPKSNKNIGMDMDLLQPLIDMQSGLDQNVKTKDAGVSDIPKIRMPAPQTPITVKTISTADPVGNYKALKNQNKTLLELGPEMTKVIENLIIYNIDGNYTKAVDAMKYLRNEYVQDDPTNYNSWLQKFKSELLESDKNIFLSVIMENKISFILKEENELSTYDTEDSHEESQLYENDTLPQSAELTIASEVQNMFDD</sequence>
<evidence type="ECO:0000259" key="12">
    <source>
        <dbReference type="SMART" id="SM00559"/>
    </source>
</evidence>
<proteinExistence type="inferred from homology"/>
<dbReference type="InterPro" id="IPR006164">
    <property type="entry name" value="DNA_bd_Ku70/Ku80"/>
</dbReference>
<dbReference type="FunFam" id="1.10.1600.10:FF:000002">
    <property type="entry name" value="X-ray repair cross-complementing protein 5"/>
    <property type="match status" value="1"/>
</dbReference>
<dbReference type="SMART" id="SM00559">
    <property type="entry name" value="Ku78"/>
    <property type="match status" value="1"/>
</dbReference>
<comment type="subcellular location">
    <subcellularLocation>
        <location evidence="1">Nucleus</location>
    </subcellularLocation>
</comment>
<evidence type="ECO:0000256" key="1">
    <source>
        <dbReference type="ARBA" id="ARBA00004123"/>
    </source>
</evidence>
<dbReference type="GO" id="GO:0005524">
    <property type="term" value="F:ATP binding"/>
    <property type="evidence" value="ECO:0007669"/>
    <property type="project" value="UniProtKB-KW"/>
</dbReference>
<dbReference type="InterPro" id="IPR005161">
    <property type="entry name" value="Ku_N"/>
</dbReference>
<dbReference type="GO" id="GO:0000723">
    <property type="term" value="P:telomere maintenance"/>
    <property type="evidence" value="ECO:0007669"/>
    <property type="project" value="InterPro"/>
</dbReference>
<dbReference type="SUPFAM" id="SSF53300">
    <property type="entry name" value="vWA-like"/>
    <property type="match status" value="1"/>
</dbReference>
<keyword evidence="5" id="KW-0378">Hydrolase</keyword>
<dbReference type="Gene3D" id="2.40.290.10">
    <property type="match status" value="1"/>
</dbReference>
<dbReference type="InterPro" id="IPR016194">
    <property type="entry name" value="SPOC-like_C_dom_sf"/>
</dbReference>
<keyword evidence="7" id="KW-0067">ATP-binding</keyword>
<dbReference type="PANTHER" id="PTHR12604">
    <property type="entry name" value="KU AUTOANTIGEN DNA HELICASE"/>
    <property type="match status" value="1"/>
</dbReference>
<dbReference type="GO" id="GO:0006310">
    <property type="term" value="P:DNA recombination"/>
    <property type="evidence" value="ECO:0007669"/>
    <property type="project" value="UniProtKB-KW"/>
</dbReference>
<dbReference type="GO" id="GO:0003684">
    <property type="term" value="F:damaged DNA binding"/>
    <property type="evidence" value="ECO:0007669"/>
    <property type="project" value="InterPro"/>
</dbReference>
<evidence type="ECO:0000313" key="13">
    <source>
        <dbReference type="EMBL" id="CAB3253062.1"/>
    </source>
</evidence>
<keyword evidence="3" id="KW-0547">Nucleotide-binding</keyword>
<keyword evidence="9" id="KW-0233">DNA recombination</keyword>
<evidence type="ECO:0000256" key="8">
    <source>
        <dbReference type="ARBA" id="ARBA00023125"/>
    </source>
</evidence>
<protein>
    <recommendedName>
        <fullName evidence="12">Ku domain-containing protein</fullName>
    </recommendedName>
</protein>
<keyword evidence="10" id="KW-0234">DNA repair</keyword>
<evidence type="ECO:0000256" key="10">
    <source>
        <dbReference type="ARBA" id="ARBA00023204"/>
    </source>
</evidence>
<dbReference type="Pfam" id="PF02735">
    <property type="entry name" value="Ku"/>
    <property type="match status" value="1"/>
</dbReference>
<dbReference type="GO" id="GO:0006303">
    <property type="term" value="P:double-strand break repair via nonhomologous end joining"/>
    <property type="evidence" value="ECO:0007669"/>
    <property type="project" value="InterPro"/>
</dbReference>
<evidence type="ECO:0000256" key="6">
    <source>
        <dbReference type="ARBA" id="ARBA00022806"/>
    </source>
</evidence>
<dbReference type="Pfam" id="PF08785">
    <property type="entry name" value="Ku_PK_bind"/>
    <property type="match status" value="1"/>
</dbReference>
<dbReference type="GO" id="GO:0004386">
    <property type="term" value="F:helicase activity"/>
    <property type="evidence" value="ECO:0007669"/>
    <property type="project" value="UniProtKB-KW"/>
</dbReference>
<dbReference type="GO" id="GO:0016787">
    <property type="term" value="F:hydrolase activity"/>
    <property type="evidence" value="ECO:0007669"/>
    <property type="project" value="UniProtKB-KW"/>
</dbReference>
<dbReference type="GO" id="GO:0043564">
    <property type="term" value="C:Ku70:Ku80 complex"/>
    <property type="evidence" value="ECO:0007669"/>
    <property type="project" value="InterPro"/>
</dbReference>
<evidence type="ECO:0000256" key="2">
    <source>
        <dbReference type="ARBA" id="ARBA00007726"/>
    </source>
</evidence>
<keyword evidence="11" id="KW-0539">Nucleus</keyword>
<reference evidence="13 14" key="1">
    <citation type="submission" date="2020-04" db="EMBL/GenBank/DDBJ databases">
        <authorList>
            <person name="Wallbank WR R."/>
            <person name="Pardo Diaz C."/>
            <person name="Kozak K."/>
            <person name="Martin S."/>
            <person name="Jiggins C."/>
            <person name="Moest M."/>
            <person name="Warren A I."/>
            <person name="Byers J.R.P. K."/>
            <person name="Montejo-Kovacevich G."/>
            <person name="Yen C E."/>
        </authorList>
    </citation>
    <scope>NUCLEOTIDE SEQUENCE [LARGE SCALE GENOMIC DNA]</scope>
</reference>
<dbReference type="CDD" id="cd00873">
    <property type="entry name" value="KU80"/>
    <property type="match status" value="1"/>
</dbReference>
<dbReference type="PANTHER" id="PTHR12604:SF4">
    <property type="entry name" value="X-RAY REPAIR CROSS-COMPLEMENTING PROTEIN 5"/>
    <property type="match status" value="1"/>
</dbReference>
<comment type="similarity">
    <text evidence="2">Belongs to the ku80 family.</text>
</comment>
<evidence type="ECO:0000256" key="9">
    <source>
        <dbReference type="ARBA" id="ARBA00023172"/>
    </source>
</evidence>
<accession>A0A8S1B2A9</accession>
<evidence type="ECO:0000256" key="3">
    <source>
        <dbReference type="ARBA" id="ARBA00022741"/>
    </source>
</evidence>
<keyword evidence="6" id="KW-0347">Helicase</keyword>
<dbReference type="GO" id="GO:0042162">
    <property type="term" value="F:telomeric DNA binding"/>
    <property type="evidence" value="ECO:0007669"/>
    <property type="project" value="InterPro"/>
</dbReference>
<keyword evidence="4" id="KW-0227">DNA damage</keyword>
<evidence type="ECO:0000256" key="4">
    <source>
        <dbReference type="ARBA" id="ARBA00022763"/>
    </source>
</evidence>
<dbReference type="GO" id="GO:0003690">
    <property type="term" value="F:double-stranded DNA binding"/>
    <property type="evidence" value="ECO:0007669"/>
    <property type="project" value="TreeGrafter"/>
</dbReference>
<name>A0A8S1B2A9_ARCPL</name>
<keyword evidence="14" id="KW-1185">Reference proteome</keyword>
<dbReference type="InterPro" id="IPR036494">
    <property type="entry name" value="Ku_C_sf"/>
</dbReference>
<dbReference type="InterPro" id="IPR014893">
    <property type="entry name" value="Ku_PK_bind"/>
</dbReference>
<dbReference type="Gene3D" id="3.40.50.410">
    <property type="entry name" value="von Willebrand factor, type A domain"/>
    <property type="match status" value="1"/>
</dbReference>
<dbReference type="AlphaFoldDB" id="A0A8S1B2A9"/>
<dbReference type="SUPFAM" id="SSF100939">
    <property type="entry name" value="SPOC domain-like"/>
    <property type="match status" value="1"/>
</dbReference>
<dbReference type="EMBL" id="CADEBC010000561">
    <property type="protein sequence ID" value="CAB3253062.1"/>
    <property type="molecule type" value="Genomic_DNA"/>
</dbReference>